<gene>
    <name evidence="2" type="ORF">SAMN04489712_115137</name>
</gene>
<dbReference type="OrthoDB" id="3447380at2"/>
<dbReference type="RefSeq" id="WP_103941812.1">
    <property type="nucleotide sequence ID" value="NZ_FNVO01000015.1"/>
</dbReference>
<keyword evidence="3" id="KW-1185">Reference proteome</keyword>
<sequence>MKRALTLVVTSLALAPVLAPGTAEARSARAGGISISPGTVVPGAKGTAAVTVKVKLPGLDPASLVNITARGPRSDRNWADAKDPDGDGVFVGTLRFDRMNEAGSWRIETEIYDVGSGNAHAGPSGRFSVKRPTRLTVNAAPEPVKKGATIGVGGKLTLLTQYGKPADYVPYKGQRIYVYFKRKGTKKWVSKGYTTTNKSGNYLKKFKAAYDGYWWPQYAGSAQYAGVKSGGDYVDVR</sequence>
<proteinExistence type="predicted"/>
<reference evidence="3" key="1">
    <citation type="submission" date="2016-10" db="EMBL/GenBank/DDBJ databases">
        <authorList>
            <person name="Varghese N."/>
            <person name="Submissions S."/>
        </authorList>
    </citation>
    <scope>NUCLEOTIDE SEQUENCE [LARGE SCALE GENOMIC DNA]</scope>
    <source>
        <strain evidence="3">DSM 43163</strain>
    </source>
</reference>
<evidence type="ECO:0000313" key="3">
    <source>
        <dbReference type="Proteomes" id="UP000236723"/>
    </source>
</evidence>
<accession>A0A1H6DCQ0</accession>
<feature type="signal peptide" evidence="1">
    <location>
        <begin position="1"/>
        <end position="25"/>
    </location>
</feature>
<keyword evidence="1" id="KW-0732">Signal</keyword>
<evidence type="ECO:0000256" key="1">
    <source>
        <dbReference type="SAM" id="SignalP"/>
    </source>
</evidence>
<feature type="chain" id="PRO_5009295767" evidence="1">
    <location>
        <begin position="26"/>
        <end position="237"/>
    </location>
</feature>
<dbReference type="Proteomes" id="UP000236723">
    <property type="component" value="Unassembled WGS sequence"/>
</dbReference>
<dbReference type="AlphaFoldDB" id="A0A1H6DCQ0"/>
<organism evidence="2 3">
    <name type="scientific">Thermomonospora echinospora</name>
    <dbReference type="NCBI Taxonomy" id="1992"/>
    <lineage>
        <taxon>Bacteria</taxon>
        <taxon>Bacillati</taxon>
        <taxon>Actinomycetota</taxon>
        <taxon>Actinomycetes</taxon>
        <taxon>Streptosporangiales</taxon>
        <taxon>Thermomonosporaceae</taxon>
        <taxon>Thermomonospora</taxon>
    </lineage>
</organism>
<evidence type="ECO:0000313" key="2">
    <source>
        <dbReference type="EMBL" id="SEG83070.1"/>
    </source>
</evidence>
<name>A0A1H6DCQ0_9ACTN</name>
<dbReference type="EMBL" id="FNVO01000015">
    <property type="protein sequence ID" value="SEG83070.1"/>
    <property type="molecule type" value="Genomic_DNA"/>
</dbReference>
<protein>
    <submittedName>
        <fullName evidence="2">Uncharacterized protein</fullName>
    </submittedName>
</protein>